<dbReference type="SUPFAM" id="SSF53335">
    <property type="entry name" value="S-adenosyl-L-methionine-dependent methyltransferases"/>
    <property type="match status" value="1"/>
</dbReference>
<dbReference type="PDBsum" id="3S1S"/>
<feature type="binding site" evidence="9">
    <location>
        <position position="60"/>
    </location>
    <ligand>
        <name>Mn(2+)</name>
        <dbReference type="ChEBI" id="CHEBI:29035"/>
    </ligand>
</feature>
<gene>
    <name evidence="8" type="ORF">Bacillus pumilus</name>
</gene>
<sequence length="878" mass="99533">MGGKGLNNCVFSYLPSYGDDEVSVYHPICEAALNQALVNTGLDSTYEVVHHELVGSIEADFVIKNKQTKKYLLIVEVKRTKSQVSSTRYRLQAQSYVREANIKVEQHYYCLTNLEIIDFFKHDPNKPVVSQQIIEPSPIVVGNFSDTVSEFYNRLVEAFQNIIDISVNDAGTYKSSTANLVDILENRKDNSTSWHQALVVAGYEYIRGVLRGQNVEVPTRDAIYFKSRPGRLLEEGRKIDFNVLFSEPEPNTNDNDIWNVNLLSSLNDLGRRILTGDELAELIHDIATRGRGHEGVVPTDIELGKVLSIISQHILGRPLTEDEVISDPAAGSGNLLATVSAGFNNVMPRQIWANDIETLFLELLSIRLGLLFPQLVSSNNAPTITGEDVCSLNPEDFANVSVVVMNPPYVSGVTDPAIKRKFAHKIIQLTGNRPQTLFGQIGVEALFLELVTELVQDGTVISAIMPKQYLTAQGNESKAFREFLVGNFGLEHIFLYPREGLFEEVIKDTVVFVGRKGSSVEEIEVLDSFTPLEQVDLHNLKRALSNSSNEQIIQPMGMELRKEKREELENRVTVGWRHITSNGRVAEEWITNNLESHCIRLVASDYDLRRGRVGNKGASDLLFINSKKKLWDLLDESVPRDWLYPALRKVNEINTPIFNEDATPVRFLCPPNSAYQDGTGESIILDKILDVYVDFQVYKSKQKKFEKSKEELKEILYKESDFYSSEHTVFIPRALRRSARAFINEQKVFCSTNALEVFGGNSEEMWLLLSWLSSVFAQLQFEAMAKDQEGERKLEKKSIQNLYIPNLGDIDDVLKQDLIEEVREIHFFDLCRPRVRKLDLLWAKVFWSGNEMSKTKEAAELLEDLVFERYPEGSQIGE</sequence>
<dbReference type="InterPro" id="IPR050953">
    <property type="entry name" value="N4_N6_ade-DNA_methylase"/>
</dbReference>
<dbReference type="PDB" id="3S1S">
    <property type="method" value="X-ray"/>
    <property type="resolution" value="2.35 A"/>
    <property type="chains" value="A=1-878"/>
</dbReference>
<dbReference type="GO" id="GO:0009307">
    <property type="term" value="P:DNA restriction-modification system"/>
    <property type="evidence" value="ECO:0007669"/>
    <property type="project" value="UniProtKB-KW"/>
</dbReference>
<feature type="binding site" evidence="9">
    <location>
        <position position="76"/>
    </location>
    <ligand>
        <name>Mn(2+)</name>
        <dbReference type="ChEBI" id="CHEBI:29035"/>
    </ligand>
</feature>
<evidence type="ECO:0000256" key="3">
    <source>
        <dbReference type="ARBA" id="ARBA00022691"/>
    </source>
</evidence>
<evidence type="ECO:0000313" key="8">
    <source>
        <dbReference type="PDB" id="3S1S"/>
    </source>
</evidence>
<reference evidence="8 9" key="1">
    <citation type="journal article" date="2011" name="Nucleic Acids Res.">
        <title>Characterization and crystal structure of the type IIG restriction endonuclease RM.BpuSI.</title>
        <authorList>
            <person name="Shen B.W."/>
            <person name="Xu D."/>
            <person name="Chan S.H."/>
            <person name="Zheng Y."/>
            <person name="Zhu Z."/>
            <person name="Xu S.Y."/>
            <person name="Stoddard B.L."/>
        </authorList>
    </citation>
    <scope>X-RAY CRYSTALLOGRAPHY (2.35 ANGSTROMS) IN COMPLEX WITH MANGANESE AND S-ADENOSYL-L-HOMOCYSTEINE</scope>
</reference>
<dbReference type="PANTHER" id="PTHR33841">
    <property type="entry name" value="DNA METHYLTRANSFERASE YEEA-RELATED"/>
    <property type="match status" value="1"/>
</dbReference>
<name>G1K3S1_BACPU</name>
<dbReference type="InterPro" id="IPR029063">
    <property type="entry name" value="SAM-dependent_MTases_sf"/>
</dbReference>
<dbReference type="SMR" id="G1K3S1"/>
<feature type="binding site" evidence="9">
    <location>
        <position position="332"/>
    </location>
    <ligand>
        <name>S-adenosyl-L-homocysteine</name>
        <dbReference type="ChEBI" id="CHEBI:57856"/>
    </ligand>
</feature>
<dbReference type="Pfam" id="PF15516">
    <property type="entry name" value="BpuSI_N"/>
    <property type="match status" value="1"/>
</dbReference>
<protein>
    <submittedName>
        <fullName evidence="8">Restriction endonuclease BpuSI</fullName>
    </submittedName>
</protein>
<dbReference type="GO" id="GO:0008170">
    <property type="term" value="F:N-methyltransferase activity"/>
    <property type="evidence" value="ECO:0007669"/>
    <property type="project" value="InterPro"/>
</dbReference>
<keyword evidence="9" id="KW-0479">Metal-binding</keyword>
<dbReference type="GO" id="GO:0003677">
    <property type="term" value="F:DNA binding"/>
    <property type="evidence" value="ECO:0007669"/>
    <property type="project" value="InterPro"/>
</dbReference>
<dbReference type="GO" id="GO:0032259">
    <property type="term" value="P:methylation"/>
    <property type="evidence" value="ECO:0007669"/>
    <property type="project" value="UniProtKB-KW"/>
</dbReference>
<dbReference type="Gene3D" id="3.90.1570.30">
    <property type="match status" value="1"/>
</dbReference>
<keyword evidence="4" id="KW-0680">Restriction system</keyword>
<evidence type="ECO:0000256" key="2">
    <source>
        <dbReference type="ARBA" id="ARBA00022679"/>
    </source>
</evidence>
<keyword evidence="1" id="KW-0489">Methyltransferase</keyword>
<organism evidence="8">
    <name type="scientific">Bacillus pumilus</name>
    <name type="common">Bacillus mesentericus</name>
    <dbReference type="NCBI Taxonomy" id="1408"/>
    <lineage>
        <taxon>Bacteria</taxon>
        <taxon>Bacillati</taxon>
        <taxon>Bacillota</taxon>
        <taxon>Bacilli</taxon>
        <taxon>Bacillales</taxon>
        <taxon>Bacillaceae</taxon>
        <taxon>Bacillus</taxon>
    </lineage>
</organism>
<evidence type="ECO:0000256" key="1">
    <source>
        <dbReference type="ARBA" id="ARBA00022603"/>
    </source>
</evidence>
<dbReference type="PRINTS" id="PR00507">
    <property type="entry name" value="N12N6MTFRASE"/>
</dbReference>
<evidence type="ECO:0007829" key="9">
    <source>
        <dbReference type="PDB" id="3S1S"/>
    </source>
</evidence>
<feature type="binding site" evidence="9">
    <location>
        <position position="21"/>
    </location>
    <ligand>
        <name>Mn(2+)</name>
        <dbReference type="ChEBI" id="CHEBI:29035"/>
    </ligand>
</feature>
<keyword evidence="8 9" id="KW-0002">3D-structure</keyword>
<evidence type="ECO:0000259" key="5">
    <source>
        <dbReference type="Pfam" id="PF02384"/>
    </source>
</evidence>
<feature type="binding site" evidence="9">
    <location>
        <position position="388"/>
    </location>
    <ligand>
        <name>S-adenosyl-L-homocysteine</name>
        <dbReference type="ChEBI" id="CHEBI:57856"/>
    </ligand>
</feature>
<dbReference type="InterPro" id="IPR003356">
    <property type="entry name" value="DNA_methylase_A-5"/>
</dbReference>
<evidence type="ECO:0000259" key="6">
    <source>
        <dbReference type="Pfam" id="PF15516"/>
    </source>
</evidence>
<dbReference type="InterPro" id="IPR002052">
    <property type="entry name" value="DNA_methylase_N6_adenine_CS"/>
</dbReference>
<evidence type="ECO:0000256" key="4">
    <source>
        <dbReference type="ARBA" id="ARBA00022747"/>
    </source>
</evidence>
<dbReference type="PANTHER" id="PTHR33841:SF5">
    <property type="entry name" value="DNA METHYLASE (MODIFICATION METHYLASE) (METHYLTRANSFERASE)-RELATED"/>
    <property type="match status" value="1"/>
</dbReference>
<dbReference type="InterPro" id="IPR029126">
    <property type="entry name" value="BpuSI_N"/>
</dbReference>
<feature type="domain" description="Restriction endonuclease BpuSI N-terminal" evidence="6">
    <location>
        <begin position="16"/>
        <end position="163"/>
    </location>
</feature>
<feature type="domain" description="DNA methylase adenine-specific" evidence="5">
    <location>
        <begin position="314"/>
        <end position="562"/>
    </location>
</feature>
<feature type="binding site" evidence="9">
    <location>
        <position position="355"/>
    </location>
    <ligand>
        <name>S-adenosyl-L-homocysteine</name>
        <dbReference type="ChEBI" id="CHEBI:57856"/>
    </ligand>
</feature>
<keyword evidence="2" id="KW-0808">Transferase</keyword>
<feature type="binding site" evidence="9">
    <location>
        <position position="77"/>
    </location>
    <ligand>
        <name>Mn(2+)</name>
        <dbReference type="ChEBI" id="CHEBI:29035"/>
    </ligand>
</feature>
<keyword evidence="3" id="KW-0949">S-adenosyl-L-methionine</keyword>
<dbReference type="InterPro" id="IPR054164">
    <property type="entry name" value="BpuSI_TRD"/>
</dbReference>
<feature type="binding site" evidence="9">
    <location>
        <position position="334"/>
    </location>
    <ligand>
        <name>S-adenosyl-L-homocysteine</name>
        <dbReference type="ChEBI" id="CHEBI:57856"/>
    </ligand>
</feature>
<dbReference type="PROSITE" id="PS00092">
    <property type="entry name" value="N6_MTASE"/>
    <property type="match status" value="1"/>
</dbReference>
<dbReference type="Pfam" id="PF22008">
    <property type="entry name" value="BpuSI_TRD"/>
    <property type="match status" value="1"/>
</dbReference>
<accession>G1K3S1</accession>
<feature type="binding site" evidence="9">
    <location>
        <position position="389"/>
    </location>
    <ligand>
        <name>S-adenosyl-L-homocysteine</name>
        <dbReference type="ChEBI" id="CHEBI:57856"/>
    </ligand>
</feature>
<dbReference type="AlphaFoldDB" id="G1K3S1"/>
<dbReference type="Gene3D" id="3.40.50.12420">
    <property type="match status" value="1"/>
</dbReference>
<dbReference type="GO" id="GO:0009007">
    <property type="term" value="F:site-specific DNA-methyltransferase (adenine-specific) activity"/>
    <property type="evidence" value="ECO:0007669"/>
    <property type="project" value="UniProtKB-EC"/>
</dbReference>
<dbReference type="GO" id="GO:0046872">
    <property type="term" value="F:metal ion binding"/>
    <property type="evidence" value="ECO:0007669"/>
    <property type="project" value="UniProtKB-KW"/>
</dbReference>
<dbReference type="Pfam" id="PF02384">
    <property type="entry name" value="N6_Mtase"/>
    <property type="match status" value="1"/>
</dbReference>
<feature type="binding site" evidence="9">
    <location>
        <position position="335"/>
    </location>
    <ligand>
        <name>S-adenosyl-L-homocysteine</name>
        <dbReference type="ChEBI" id="CHEBI:57856"/>
    </ligand>
</feature>
<evidence type="ECO:0000259" key="7">
    <source>
        <dbReference type="Pfam" id="PF22008"/>
    </source>
</evidence>
<feature type="domain" description="Restriction endonuclease BpuSI specificity" evidence="7">
    <location>
        <begin position="609"/>
        <end position="847"/>
    </location>
</feature>
<proteinExistence type="evidence at protein level"/>